<dbReference type="AlphaFoldDB" id="A0A3W5Q4N2"/>
<evidence type="ECO:0000313" key="5">
    <source>
        <dbReference type="Proteomes" id="UP000567387"/>
    </source>
</evidence>
<reference evidence="2 5" key="1">
    <citation type="submission" date="2018-08" db="EMBL/GenBank/DDBJ databases">
        <authorList>
            <consortium name="PulseNet: The National Subtyping Network for Foodborne Disease Surveillance"/>
            <person name="Tarr C.L."/>
            <person name="Trees E."/>
            <person name="Katz L.S."/>
            <person name="Carleton-Romer H.A."/>
            <person name="Stroika S."/>
            <person name="Kucerova Z."/>
            <person name="Roache K.F."/>
            <person name="Sabol A.L."/>
            <person name="Besser J."/>
            <person name="Gerner-Smidt P."/>
        </authorList>
    </citation>
    <scope>NUCLEOTIDE SEQUENCE [LARGE SCALE GENOMIC DNA]</scope>
    <source>
        <strain evidence="2 5">PNUSAE011918</strain>
    </source>
</reference>
<proteinExistence type="predicted"/>
<dbReference type="EMBL" id="AASCBU010000036">
    <property type="protein sequence ID" value="EFA8786822.1"/>
    <property type="molecule type" value="Genomic_DNA"/>
</dbReference>
<evidence type="ECO:0000313" key="3">
    <source>
        <dbReference type="EMBL" id="VFT72152.1"/>
    </source>
</evidence>
<name>A0A3W5Q4N2_ECOLX</name>
<gene>
    <name evidence="2" type="ORF">C2R31_004764</name>
    <name evidence="3" type="ORF">NCTC10974_05831</name>
</gene>
<reference evidence="3 4" key="2">
    <citation type="submission" date="2019-03" db="EMBL/GenBank/DDBJ databases">
        <authorList>
            <consortium name="Pathogen Informatics"/>
        </authorList>
    </citation>
    <scope>NUCLEOTIDE SEQUENCE [LARGE SCALE GENOMIC DNA]</scope>
    <source>
        <strain evidence="3 4">NCTC10974</strain>
    </source>
</reference>
<accession>A0A3W5Q4N2</accession>
<organism evidence="2 5">
    <name type="scientific">Escherichia coli</name>
    <dbReference type="NCBI Taxonomy" id="562"/>
    <lineage>
        <taxon>Bacteria</taxon>
        <taxon>Pseudomonadati</taxon>
        <taxon>Pseudomonadota</taxon>
        <taxon>Gammaproteobacteria</taxon>
        <taxon>Enterobacterales</taxon>
        <taxon>Enterobacteriaceae</taxon>
        <taxon>Escherichia</taxon>
    </lineage>
</organism>
<dbReference type="RefSeq" id="WP_001301213.1">
    <property type="nucleotide sequence ID" value="NZ_AP022262.1"/>
</dbReference>
<sequence length="255" mass="28899">MNYIKCVCFLLGSLLPNVSHSYLLSWYGILRGESSITYKSPVNGIIEYLDCIPGSDKNDVKIFKVASIDSASKKDILELKLYRARDEYKKYKDDYEKANSAYNEGLIAKNELRDIDNKMKDAVINLKEIESELISLNYINELSNPYVQGRFVCQEVFVSPGSYIASGDLIMNIEMINKYRIEIKFDPVTTNLKKKSIRYRSLVNGSTGWAKVISTKNITNNSSMEGLKSAVLELEDNGKLSPELLDTAFEITLHD</sequence>
<protein>
    <submittedName>
        <fullName evidence="2 3">ABC transporter</fullName>
    </submittedName>
</protein>
<evidence type="ECO:0000313" key="4">
    <source>
        <dbReference type="Proteomes" id="UP000358010"/>
    </source>
</evidence>
<dbReference type="Proteomes" id="UP000358010">
    <property type="component" value="Unassembled WGS sequence"/>
</dbReference>
<evidence type="ECO:0000256" key="1">
    <source>
        <dbReference type="SAM" id="Coils"/>
    </source>
</evidence>
<evidence type="ECO:0000313" key="2">
    <source>
        <dbReference type="EMBL" id="EFA8786822.1"/>
    </source>
</evidence>
<keyword evidence="1" id="KW-0175">Coiled coil</keyword>
<dbReference type="EMBL" id="CAADJZ010000002">
    <property type="protein sequence ID" value="VFT72152.1"/>
    <property type="molecule type" value="Genomic_DNA"/>
</dbReference>
<feature type="coiled-coil region" evidence="1">
    <location>
        <begin position="74"/>
        <end position="132"/>
    </location>
</feature>
<dbReference type="Proteomes" id="UP000567387">
    <property type="component" value="Unassembled WGS sequence"/>
</dbReference>